<dbReference type="InterPro" id="IPR011642">
    <property type="entry name" value="Gate_dom"/>
</dbReference>
<feature type="binding site" evidence="14">
    <location>
        <begin position="48"/>
        <end position="52"/>
    </location>
    <ligand>
        <name>GTP</name>
        <dbReference type="ChEBI" id="CHEBI:37565"/>
        <label>1</label>
    </ligand>
</feature>
<dbReference type="GO" id="GO:0005886">
    <property type="term" value="C:plasma membrane"/>
    <property type="evidence" value="ECO:0007669"/>
    <property type="project" value="UniProtKB-SubCell"/>
</dbReference>
<dbReference type="Gene3D" id="3.40.50.300">
    <property type="entry name" value="P-loop containing nucleotide triphosphate hydrolases"/>
    <property type="match status" value="1"/>
</dbReference>
<feature type="transmembrane region" description="Helical" evidence="16">
    <location>
        <begin position="318"/>
        <end position="347"/>
    </location>
</feature>
<evidence type="ECO:0000313" key="19">
    <source>
        <dbReference type="Proteomes" id="UP000184082"/>
    </source>
</evidence>
<feature type="transmembrane region" description="Helical" evidence="16">
    <location>
        <begin position="376"/>
        <end position="397"/>
    </location>
</feature>
<dbReference type="InterPro" id="IPR030389">
    <property type="entry name" value="G_FEOB_dom"/>
</dbReference>
<protein>
    <recommendedName>
        <fullName evidence="13 16">Ferrous iron transport protein B</fullName>
    </recommendedName>
</protein>
<evidence type="ECO:0000256" key="10">
    <source>
        <dbReference type="ARBA" id="ARBA00023065"/>
    </source>
</evidence>
<feature type="transmembrane region" description="Helical" evidence="16">
    <location>
        <begin position="497"/>
        <end position="522"/>
    </location>
</feature>
<keyword evidence="9 16" id="KW-0408">Iron</keyword>
<evidence type="ECO:0000256" key="7">
    <source>
        <dbReference type="ARBA" id="ARBA00022741"/>
    </source>
</evidence>
<feature type="binding site" evidence="15">
    <location>
        <position position="34"/>
    </location>
    <ligand>
        <name>Mg(2+)</name>
        <dbReference type="ChEBI" id="CHEBI:18420"/>
        <label>2</label>
    </ligand>
</feature>
<sequence>MNSHNPAAIMNVPKNSKKIALAGNPNVGKSVFFNYLTGLYVDVSNFPGTTIDISTGKLGEDIVMDTPGVYGVSSFNDEEKVARDIILYADVVLNVVDAVHLDRDLFLTQQIIDMGKPVVVALNMMDDVKRNGIKIDIDLLSKELGVEVIPTTAIKGEGLDKVKDALKRAKVGNRIKEVKDIIDKVIDKVDTESEALLLAEEDENIISRHNIKEYENYREYIYKLRRNRVDEIVEKVISETNENASFRIKLGRLMLRPITGIPILLLTLYLMYQAIGVFIAQTVVGVTEEIIMGGYYYNFIMNSIGKFINSSTLIGQLLIGDFGLITMVPIYILGLLLPLVVGFYFFLSLMEDSGYLPRIAALVDRLLTSLGLNGRAIIPMILGFGCVTMATITTRLLGSKREKFIATMLLGLAIPCSAQLGIIMGLIAPLGIKAFLIYSLTIFTVFVLTGTLLNKFMPGESTDLLIDLPPLRLPKLSNVLKKTYTKSVMFLKEATPLFALGGVIVTLMQFTGILNGIANALAPFTEGFLKLPPMVAQAFIMGIVRRDFGAAGLNALASQGLLNSGQIIVSLVAITLFVPCIAAIMVVFKERSPLESALIWFGSFIISFLTAGILAQFIV</sequence>
<dbReference type="PRINTS" id="PR00326">
    <property type="entry name" value="GTP1OBG"/>
</dbReference>
<feature type="binding site" evidence="14">
    <location>
        <begin position="65"/>
        <end position="68"/>
    </location>
    <ligand>
        <name>GTP</name>
        <dbReference type="ChEBI" id="CHEBI:37565"/>
        <label>1</label>
    </ligand>
</feature>
<evidence type="ECO:0000259" key="17">
    <source>
        <dbReference type="PROSITE" id="PS51711"/>
    </source>
</evidence>
<evidence type="ECO:0000256" key="13">
    <source>
        <dbReference type="NCBIfam" id="TIGR00437"/>
    </source>
</evidence>
<evidence type="ECO:0000256" key="3">
    <source>
        <dbReference type="ARBA" id="ARBA00022448"/>
    </source>
</evidence>
<feature type="transmembrane region" description="Helical" evidence="16">
    <location>
        <begin position="404"/>
        <end position="428"/>
    </location>
</feature>
<dbReference type="SUPFAM" id="SSF52540">
    <property type="entry name" value="P-loop containing nucleoside triphosphate hydrolases"/>
    <property type="match status" value="1"/>
</dbReference>
<dbReference type="InterPro" id="IPR003373">
    <property type="entry name" value="Fe2_transport_prot-B"/>
</dbReference>
<comment type="similarity">
    <text evidence="16">Belongs to the TRAFAC class TrmE-Era-EngA-EngB-Septin-like GTPase superfamily. FeoB GTPase (TC 9.A.8) family.</text>
</comment>
<keyword evidence="19" id="KW-1185">Reference proteome</keyword>
<feature type="domain" description="FeoB-type G" evidence="17">
    <location>
        <begin position="16"/>
        <end position="172"/>
    </location>
</feature>
<keyword evidence="3 16" id="KW-0813">Transport</keyword>
<dbReference type="InterPro" id="IPR027417">
    <property type="entry name" value="P-loop_NTPase"/>
</dbReference>
<dbReference type="GO" id="GO:0046872">
    <property type="term" value="F:metal ion binding"/>
    <property type="evidence" value="ECO:0007669"/>
    <property type="project" value="UniProtKB-KW"/>
</dbReference>
<name>A0A1M6P0K6_9FIRM</name>
<keyword evidence="11 14" id="KW-0342">GTP-binding</keyword>
<evidence type="ECO:0000256" key="12">
    <source>
        <dbReference type="ARBA" id="ARBA00023136"/>
    </source>
</evidence>
<evidence type="ECO:0000256" key="4">
    <source>
        <dbReference type="ARBA" id="ARBA00022475"/>
    </source>
</evidence>
<evidence type="ECO:0000256" key="9">
    <source>
        <dbReference type="ARBA" id="ARBA00023004"/>
    </source>
</evidence>
<comment type="subcellular location">
    <subcellularLocation>
        <location evidence="2 16">Cell membrane</location>
        <topology evidence="2 16">Multi-pass membrane protein</topology>
    </subcellularLocation>
</comment>
<evidence type="ECO:0000256" key="14">
    <source>
        <dbReference type="PIRSR" id="PIRSR603373-1"/>
    </source>
</evidence>
<keyword evidence="15" id="KW-0460">Magnesium</keyword>
<comment type="function">
    <text evidence="1 16">Probable transporter of a GTP-driven Fe(2+) uptake system.</text>
</comment>
<dbReference type="Pfam" id="PF07664">
    <property type="entry name" value="FeoB_C"/>
    <property type="match status" value="1"/>
</dbReference>
<feature type="transmembrane region" description="Helical" evidence="16">
    <location>
        <begin position="253"/>
        <end position="272"/>
    </location>
</feature>
<organism evidence="18 19">
    <name type="scientific">Caminicella sporogenes DSM 14501</name>
    <dbReference type="NCBI Taxonomy" id="1121266"/>
    <lineage>
        <taxon>Bacteria</taxon>
        <taxon>Bacillati</taxon>
        <taxon>Bacillota</taxon>
        <taxon>Clostridia</taxon>
        <taxon>Peptostreptococcales</taxon>
        <taxon>Caminicellaceae</taxon>
        <taxon>Caminicella</taxon>
    </lineage>
</organism>
<dbReference type="PANTHER" id="PTHR43185:SF1">
    <property type="entry name" value="FE(2+) TRANSPORTER FEOB"/>
    <property type="match status" value="1"/>
</dbReference>
<feature type="transmembrane region" description="Helical" evidence="16">
    <location>
        <begin position="278"/>
        <end position="297"/>
    </location>
</feature>
<dbReference type="Pfam" id="PF07670">
    <property type="entry name" value="Gate"/>
    <property type="match status" value="2"/>
</dbReference>
<keyword evidence="6 16" id="KW-0812">Transmembrane</keyword>
<dbReference type="PANTHER" id="PTHR43185">
    <property type="entry name" value="FERROUS IRON TRANSPORT PROTEIN B"/>
    <property type="match status" value="1"/>
</dbReference>
<dbReference type="NCBIfam" id="TIGR00437">
    <property type="entry name" value="feoB"/>
    <property type="match status" value="1"/>
</dbReference>
<keyword evidence="5 16" id="KW-0410">Iron transport</keyword>
<dbReference type="InterPro" id="IPR011640">
    <property type="entry name" value="Fe2_transport_prot_B_C"/>
</dbReference>
<dbReference type="STRING" id="1121266.SAMN02745883_01053"/>
<reference evidence="18 19" key="1">
    <citation type="submission" date="2016-11" db="EMBL/GenBank/DDBJ databases">
        <authorList>
            <person name="Jaros S."/>
            <person name="Januszkiewicz K."/>
            <person name="Wedrychowicz H."/>
        </authorList>
    </citation>
    <scope>NUCLEOTIDE SEQUENCE [LARGE SCALE GENOMIC DNA]</scope>
    <source>
        <strain evidence="18 19">DSM 14501</strain>
    </source>
</reference>
<accession>A0A1M6P0K6</accession>
<keyword evidence="10" id="KW-0406">Ion transport</keyword>
<feature type="binding site" evidence="14">
    <location>
        <begin position="23"/>
        <end position="30"/>
    </location>
    <ligand>
        <name>GTP</name>
        <dbReference type="ChEBI" id="CHEBI:37565"/>
        <label>1</label>
    </ligand>
</feature>
<dbReference type="AlphaFoldDB" id="A0A1M6P0K6"/>
<feature type="binding site" evidence="15">
    <location>
        <position position="37"/>
    </location>
    <ligand>
        <name>Mg(2+)</name>
        <dbReference type="ChEBI" id="CHEBI:18420"/>
        <label>2</label>
    </ligand>
</feature>
<evidence type="ECO:0000256" key="16">
    <source>
        <dbReference type="RuleBase" id="RU362098"/>
    </source>
</evidence>
<evidence type="ECO:0000256" key="1">
    <source>
        <dbReference type="ARBA" id="ARBA00003926"/>
    </source>
</evidence>
<keyword evidence="8 16" id="KW-1133">Transmembrane helix</keyword>
<feature type="transmembrane region" description="Helical" evidence="16">
    <location>
        <begin position="434"/>
        <end position="453"/>
    </location>
</feature>
<feature type="transmembrane region" description="Helical" evidence="16">
    <location>
        <begin position="567"/>
        <end position="588"/>
    </location>
</feature>
<feature type="binding site" evidence="15">
    <location>
        <position position="38"/>
    </location>
    <ligand>
        <name>Mg(2+)</name>
        <dbReference type="ChEBI" id="CHEBI:18420"/>
        <label>2</label>
    </ligand>
</feature>
<evidence type="ECO:0000256" key="15">
    <source>
        <dbReference type="PIRSR" id="PIRSR603373-2"/>
    </source>
</evidence>
<feature type="binding site" evidence="14">
    <location>
        <begin position="123"/>
        <end position="126"/>
    </location>
    <ligand>
        <name>GTP</name>
        <dbReference type="ChEBI" id="CHEBI:37565"/>
        <label>1</label>
    </ligand>
</feature>
<dbReference type="InterPro" id="IPR050860">
    <property type="entry name" value="FeoB_GTPase"/>
</dbReference>
<evidence type="ECO:0000256" key="11">
    <source>
        <dbReference type="ARBA" id="ARBA00023134"/>
    </source>
</evidence>
<dbReference type="Proteomes" id="UP000184082">
    <property type="component" value="Unassembled WGS sequence"/>
</dbReference>
<dbReference type="PROSITE" id="PS51711">
    <property type="entry name" value="G_FEOB"/>
    <property type="match status" value="1"/>
</dbReference>
<evidence type="ECO:0000313" key="18">
    <source>
        <dbReference type="EMBL" id="SHK01444.1"/>
    </source>
</evidence>
<keyword evidence="15" id="KW-0479">Metal-binding</keyword>
<dbReference type="GO" id="GO:0015093">
    <property type="term" value="F:ferrous iron transmembrane transporter activity"/>
    <property type="evidence" value="ECO:0007669"/>
    <property type="project" value="UniProtKB-UniRule"/>
</dbReference>
<evidence type="ECO:0000256" key="2">
    <source>
        <dbReference type="ARBA" id="ARBA00004651"/>
    </source>
</evidence>
<feature type="transmembrane region" description="Helical" evidence="16">
    <location>
        <begin position="597"/>
        <end position="618"/>
    </location>
</feature>
<dbReference type="Pfam" id="PF02421">
    <property type="entry name" value="FeoB_N"/>
    <property type="match status" value="1"/>
</dbReference>
<evidence type="ECO:0000256" key="8">
    <source>
        <dbReference type="ARBA" id="ARBA00022989"/>
    </source>
</evidence>
<evidence type="ECO:0000256" key="6">
    <source>
        <dbReference type="ARBA" id="ARBA00022692"/>
    </source>
</evidence>
<keyword evidence="7 14" id="KW-0547">Nucleotide-binding</keyword>
<keyword evidence="4" id="KW-1003">Cell membrane</keyword>
<dbReference type="InterPro" id="IPR006073">
    <property type="entry name" value="GTP-bd"/>
</dbReference>
<dbReference type="EMBL" id="FRAJ01000007">
    <property type="protein sequence ID" value="SHK01444.1"/>
    <property type="molecule type" value="Genomic_DNA"/>
</dbReference>
<dbReference type="RefSeq" id="WP_072966341.1">
    <property type="nucleotide sequence ID" value="NZ_FRAJ01000007.1"/>
</dbReference>
<proteinExistence type="inferred from homology"/>
<evidence type="ECO:0000256" key="5">
    <source>
        <dbReference type="ARBA" id="ARBA00022496"/>
    </source>
</evidence>
<dbReference type="GO" id="GO:0005525">
    <property type="term" value="F:GTP binding"/>
    <property type="evidence" value="ECO:0007669"/>
    <property type="project" value="UniProtKB-KW"/>
</dbReference>
<gene>
    <name evidence="18" type="ORF">SAMN02745883_01053</name>
</gene>
<dbReference type="CDD" id="cd01879">
    <property type="entry name" value="FeoB"/>
    <property type="match status" value="1"/>
</dbReference>
<keyword evidence="12 16" id="KW-0472">Membrane</keyword>